<proteinExistence type="predicted"/>
<sequence length="81" mass="9067">MRPNESLDQSDFVYDLGDLEQLLRAIYDVLHEMNFTRQDGSRITELDRVASLQRIACSHAAMLVEAASRFDHGAPCNGEVG</sequence>
<dbReference type="RefSeq" id="WP_114713024.1">
    <property type="nucleotide sequence ID" value="NZ_KZ857259.1"/>
</dbReference>
<gene>
    <name evidence="1" type="ORF">B5K06_11710</name>
</gene>
<evidence type="ECO:0000313" key="1">
    <source>
        <dbReference type="EMBL" id="RDJ12396.1"/>
    </source>
</evidence>
<comment type="caution">
    <text evidence="1">The sequence shown here is derived from an EMBL/GenBank/DDBJ whole genome shotgun (WGS) entry which is preliminary data.</text>
</comment>
<evidence type="ECO:0000313" key="2">
    <source>
        <dbReference type="Proteomes" id="UP000254939"/>
    </source>
</evidence>
<dbReference type="OrthoDB" id="8404789at2"/>
<dbReference type="EMBL" id="NAAC01000011">
    <property type="protein sequence ID" value="RDJ12396.1"/>
    <property type="molecule type" value="Genomic_DNA"/>
</dbReference>
<dbReference type="Proteomes" id="UP000254939">
    <property type="component" value="Unassembled WGS sequence"/>
</dbReference>
<protein>
    <submittedName>
        <fullName evidence="1">Uncharacterized protein</fullName>
    </submittedName>
</protein>
<name>A0A370KRI1_9HYPH</name>
<reference evidence="1 2" key="1">
    <citation type="submission" date="2017-03" db="EMBL/GenBank/DDBJ databases">
        <title>Genome analysis of Rhizobial strains effectives or ineffectives for nitrogen fixation isolated from bean seeds.</title>
        <authorList>
            <person name="Peralta H."/>
            <person name="Aguilar-Vera A."/>
            <person name="Mora Y."/>
            <person name="Vargas-Lagunas C."/>
            <person name="Girard L."/>
            <person name="Mora J."/>
        </authorList>
    </citation>
    <scope>NUCLEOTIDE SEQUENCE [LARGE SCALE GENOMIC DNA]</scope>
    <source>
        <strain evidence="1 2">CCGM3</strain>
    </source>
</reference>
<dbReference type="AlphaFoldDB" id="A0A370KRI1"/>
<accession>A0A370KRI1</accession>
<organism evidence="1 2">
    <name type="scientific">Rhizobium grahamii</name>
    <dbReference type="NCBI Taxonomy" id="1120045"/>
    <lineage>
        <taxon>Bacteria</taxon>
        <taxon>Pseudomonadati</taxon>
        <taxon>Pseudomonadota</taxon>
        <taxon>Alphaproteobacteria</taxon>
        <taxon>Hyphomicrobiales</taxon>
        <taxon>Rhizobiaceae</taxon>
        <taxon>Rhizobium/Agrobacterium group</taxon>
        <taxon>Rhizobium</taxon>
    </lineage>
</organism>